<keyword evidence="2" id="KW-0472">Membrane</keyword>
<keyword evidence="2" id="KW-1133">Transmembrane helix</keyword>
<dbReference type="AlphaFoldDB" id="A0A2G3PM66"/>
<protein>
    <recommendedName>
        <fullName evidence="3">DUF4178 domain-containing protein</fullName>
    </recommendedName>
</protein>
<sequence length="209" mass="22805">MESLLIIIVAILAIIAVIMLFNTIAKRRERQAAETRAVRDRAYAPRDPFSSADDDAVRGDPRALKPGDMVEIRGEMFAVRGTLTLTQSGFSWTENFLDTGTGRKAWVSVEEDPDLEVVLWEELKGVAVSPGPESVEVDGRRYSSDETGSARFTSAGTTGLATGNMSYHDYSAGDARLSFEDFGSGWECARGQVLARAEYRIFPADTGPS</sequence>
<accession>A0A2G3PM66</accession>
<proteinExistence type="predicted"/>
<dbReference type="InterPro" id="IPR025235">
    <property type="entry name" value="DUF4178"/>
</dbReference>
<evidence type="ECO:0000313" key="4">
    <source>
        <dbReference type="EMBL" id="PHV66918.1"/>
    </source>
</evidence>
<dbReference type="EMBL" id="PEBD01000008">
    <property type="protein sequence ID" value="PHV66918.1"/>
    <property type="molecule type" value="Genomic_DNA"/>
</dbReference>
<feature type="compositionally biased region" description="Basic and acidic residues" evidence="1">
    <location>
        <begin position="55"/>
        <end position="64"/>
    </location>
</feature>
<evidence type="ECO:0000259" key="3">
    <source>
        <dbReference type="Pfam" id="PF13785"/>
    </source>
</evidence>
<feature type="transmembrane region" description="Helical" evidence="2">
    <location>
        <begin position="6"/>
        <end position="25"/>
    </location>
</feature>
<reference evidence="4 5" key="1">
    <citation type="submission" date="2017-10" db="EMBL/GenBank/DDBJ databases">
        <title>The draft genome sequence of Williamsia sp. BULT 1.1 isolated from the semi-arid grassland soils from South Africa.</title>
        <authorList>
            <person name="Kabwe M.H."/>
            <person name="Govender N."/>
            <person name="Mutseka Lunga P."/>
            <person name="Vikram S."/>
            <person name="Makhalanyane T.P."/>
        </authorList>
    </citation>
    <scope>NUCLEOTIDE SEQUENCE [LARGE SCALE GENOMIC DNA]</scope>
    <source>
        <strain evidence="4 5">BULT 1.1</strain>
    </source>
</reference>
<evidence type="ECO:0000313" key="5">
    <source>
        <dbReference type="Proteomes" id="UP000225108"/>
    </source>
</evidence>
<dbReference type="Proteomes" id="UP000225108">
    <property type="component" value="Unassembled WGS sequence"/>
</dbReference>
<feature type="compositionally biased region" description="Polar residues" evidence="1">
    <location>
        <begin position="145"/>
        <end position="155"/>
    </location>
</feature>
<feature type="region of interest" description="Disordered" evidence="1">
    <location>
        <begin position="44"/>
        <end position="64"/>
    </location>
</feature>
<comment type="caution">
    <text evidence="4">The sequence shown here is derived from an EMBL/GenBank/DDBJ whole genome shotgun (WGS) entry which is preliminary data.</text>
</comment>
<evidence type="ECO:0000256" key="1">
    <source>
        <dbReference type="SAM" id="MobiDB-lite"/>
    </source>
</evidence>
<gene>
    <name evidence="4" type="ORF">CSW57_11800</name>
</gene>
<feature type="domain" description="DUF4178" evidence="3">
    <location>
        <begin position="65"/>
        <end position="194"/>
    </location>
</feature>
<name>A0A2G3PM66_WILMA</name>
<dbReference type="RefSeq" id="WP_099382923.1">
    <property type="nucleotide sequence ID" value="NZ_PEBD01000008.1"/>
</dbReference>
<dbReference type="Pfam" id="PF13785">
    <property type="entry name" value="DUF4178"/>
    <property type="match status" value="1"/>
</dbReference>
<evidence type="ECO:0000256" key="2">
    <source>
        <dbReference type="SAM" id="Phobius"/>
    </source>
</evidence>
<feature type="region of interest" description="Disordered" evidence="1">
    <location>
        <begin position="130"/>
        <end position="155"/>
    </location>
</feature>
<keyword evidence="2" id="KW-0812">Transmembrane</keyword>
<organism evidence="4 5">
    <name type="scientific">Williamsia marianensis</name>
    <dbReference type="NCBI Taxonomy" id="85044"/>
    <lineage>
        <taxon>Bacteria</taxon>
        <taxon>Bacillati</taxon>
        <taxon>Actinomycetota</taxon>
        <taxon>Actinomycetes</taxon>
        <taxon>Mycobacteriales</taxon>
        <taxon>Nocardiaceae</taxon>
        <taxon>Williamsia</taxon>
    </lineage>
</organism>